<sequence>MTSPALSDESSVVSSLLAVVAQLGQGGAGTAVEPDVSLAPPRAASRTPYWSMFLLSVRAFCIDSRNRAPALPVPVPSFPAVPPEPAVNEFSFFSNRMLARAGWTEL</sequence>
<proteinExistence type="predicted"/>
<protein>
    <submittedName>
        <fullName evidence="1">Putative secreted protein</fullName>
    </submittedName>
</protein>
<accession>A0A2M4D420</accession>
<dbReference type="AlphaFoldDB" id="A0A2M4D420"/>
<evidence type="ECO:0000313" key="1">
    <source>
        <dbReference type="EMBL" id="MBW72305.1"/>
    </source>
</evidence>
<name>A0A2M4D420_ANODA</name>
<reference evidence="1" key="1">
    <citation type="submission" date="2018-01" db="EMBL/GenBank/DDBJ databases">
        <title>An insight into the sialome of Amazonian anophelines.</title>
        <authorList>
            <person name="Ribeiro J.M."/>
            <person name="Scarpassa V."/>
            <person name="Calvo E."/>
        </authorList>
    </citation>
    <scope>NUCLEOTIDE SEQUENCE</scope>
</reference>
<organism evidence="1">
    <name type="scientific">Anopheles darlingi</name>
    <name type="common">Mosquito</name>
    <dbReference type="NCBI Taxonomy" id="43151"/>
    <lineage>
        <taxon>Eukaryota</taxon>
        <taxon>Metazoa</taxon>
        <taxon>Ecdysozoa</taxon>
        <taxon>Arthropoda</taxon>
        <taxon>Hexapoda</taxon>
        <taxon>Insecta</taxon>
        <taxon>Pterygota</taxon>
        <taxon>Neoptera</taxon>
        <taxon>Endopterygota</taxon>
        <taxon>Diptera</taxon>
        <taxon>Nematocera</taxon>
        <taxon>Culicoidea</taxon>
        <taxon>Culicidae</taxon>
        <taxon>Anophelinae</taxon>
        <taxon>Anopheles</taxon>
    </lineage>
</organism>
<dbReference type="EMBL" id="GGFL01008127">
    <property type="protein sequence ID" value="MBW72305.1"/>
    <property type="molecule type" value="Transcribed_RNA"/>
</dbReference>